<evidence type="ECO:0000313" key="9">
    <source>
        <dbReference type="EMBL" id="KAJ5085074.1"/>
    </source>
</evidence>
<organism evidence="9 10">
    <name type="scientific">Penicillium argentinense</name>
    <dbReference type="NCBI Taxonomy" id="1131581"/>
    <lineage>
        <taxon>Eukaryota</taxon>
        <taxon>Fungi</taxon>
        <taxon>Dikarya</taxon>
        <taxon>Ascomycota</taxon>
        <taxon>Pezizomycotina</taxon>
        <taxon>Eurotiomycetes</taxon>
        <taxon>Eurotiomycetidae</taxon>
        <taxon>Eurotiales</taxon>
        <taxon>Aspergillaceae</taxon>
        <taxon>Penicillium</taxon>
    </lineage>
</organism>
<proteinExistence type="inferred from homology"/>
<dbReference type="EMBL" id="JAPQKI010000010">
    <property type="protein sequence ID" value="KAJ5085074.1"/>
    <property type="molecule type" value="Genomic_DNA"/>
</dbReference>
<name>A0A9W9ENS9_9EURO</name>
<comment type="caution">
    <text evidence="9">The sequence shown here is derived from an EMBL/GenBank/DDBJ whole genome shotgun (WGS) entry which is preliminary data.</text>
</comment>
<dbReference type="AlphaFoldDB" id="A0A9W9ENS9"/>
<dbReference type="Pfam" id="PF20684">
    <property type="entry name" value="Fung_rhodopsin"/>
    <property type="match status" value="1"/>
</dbReference>
<dbReference type="PANTHER" id="PTHR33048:SF140">
    <property type="entry name" value="ATPASE, PUTATIVE (EUROFUNG)-RELATED"/>
    <property type="match status" value="1"/>
</dbReference>
<feature type="transmembrane region" description="Helical" evidence="7">
    <location>
        <begin position="225"/>
        <end position="249"/>
    </location>
</feature>
<reference evidence="9" key="1">
    <citation type="submission" date="2022-11" db="EMBL/GenBank/DDBJ databases">
        <authorList>
            <person name="Petersen C."/>
        </authorList>
    </citation>
    <scope>NUCLEOTIDE SEQUENCE</scope>
    <source>
        <strain evidence="9">IBT 30761</strain>
    </source>
</reference>
<gene>
    <name evidence="9" type="ORF">N7532_009845</name>
</gene>
<dbReference type="GeneID" id="81361315"/>
<evidence type="ECO:0000256" key="6">
    <source>
        <dbReference type="SAM" id="MobiDB-lite"/>
    </source>
</evidence>
<keyword evidence="10" id="KW-1185">Reference proteome</keyword>
<evidence type="ECO:0000256" key="4">
    <source>
        <dbReference type="ARBA" id="ARBA00023136"/>
    </source>
</evidence>
<dbReference type="RefSeq" id="XP_056469752.1">
    <property type="nucleotide sequence ID" value="XM_056622336.1"/>
</dbReference>
<evidence type="ECO:0000313" key="10">
    <source>
        <dbReference type="Proteomes" id="UP001149074"/>
    </source>
</evidence>
<feature type="domain" description="Rhodopsin" evidence="8">
    <location>
        <begin position="45"/>
        <end position="286"/>
    </location>
</feature>
<evidence type="ECO:0000259" key="8">
    <source>
        <dbReference type="Pfam" id="PF20684"/>
    </source>
</evidence>
<evidence type="ECO:0000256" key="5">
    <source>
        <dbReference type="ARBA" id="ARBA00038359"/>
    </source>
</evidence>
<keyword evidence="3 7" id="KW-1133">Transmembrane helix</keyword>
<evidence type="ECO:0000256" key="3">
    <source>
        <dbReference type="ARBA" id="ARBA00022989"/>
    </source>
</evidence>
<keyword evidence="4 7" id="KW-0472">Membrane</keyword>
<dbReference type="GO" id="GO:0016020">
    <property type="term" value="C:membrane"/>
    <property type="evidence" value="ECO:0007669"/>
    <property type="project" value="UniProtKB-SubCell"/>
</dbReference>
<reference evidence="9" key="2">
    <citation type="journal article" date="2023" name="IMA Fungus">
        <title>Comparative genomic study of the Penicillium genus elucidates a diverse pangenome and 15 lateral gene transfer events.</title>
        <authorList>
            <person name="Petersen C."/>
            <person name="Sorensen T."/>
            <person name="Nielsen M.R."/>
            <person name="Sondergaard T.E."/>
            <person name="Sorensen J.L."/>
            <person name="Fitzpatrick D.A."/>
            <person name="Frisvad J.C."/>
            <person name="Nielsen K.L."/>
        </authorList>
    </citation>
    <scope>NUCLEOTIDE SEQUENCE</scope>
    <source>
        <strain evidence="9">IBT 30761</strain>
    </source>
</reference>
<dbReference type="InterPro" id="IPR052337">
    <property type="entry name" value="SAT4-like"/>
</dbReference>
<feature type="transmembrane region" description="Helical" evidence="7">
    <location>
        <begin position="61"/>
        <end position="82"/>
    </location>
</feature>
<dbReference type="Proteomes" id="UP001149074">
    <property type="component" value="Unassembled WGS sequence"/>
</dbReference>
<keyword evidence="2 7" id="KW-0812">Transmembrane</keyword>
<feature type="transmembrane region" description="Helical" evidence="7">
    <location>
        <begin position="27"/>
        <end position="49"/>
    </location>
</feature>
<feature type="transmembrane region" description="Helical" evidence="7">
    <location>
        <begin position="113"/>
        <end position="133"/>
    </location>
</feature>
<feature type="compositionally biased region" description="Polar residues" evidence="6">
    <location>
        <begin position="340"/>
        <end position="359"/>
    </location>
</feature>
<evidence type="ECO:0000256" key="7">
    <source>
        <dbReference type="SAM" id="Phobius"/>
    </source>
</evidence>
<sequence length="380" mass="41883">MDAESRKKEALEAAIQAAVADDSRSKAILVVTSVFLAISLVSVCLRIFVRTRVVRAFGWDDIIMVVAMAFNLAFAVCGIVGAKNGMGRKLLYFEAYPDQFSRALLCWWLGQNFYVITCVVAKVSIIITLLRITVDRIHAWILYAAISLATAVGLIFLFFTIFQCNPVSHFWHQLSPTGSCVHKSTLIGIAYLYSIGAAITDLTIGLLPVALIWNLRMNSRTKTAIVGILGVGCIASAAVIIRIPFVHHYKDREFLYNTYQISIWSNVEAGLGITAGCLTTLRPLIRFLRDGSSASRSRRPGSFPLSSNVAANLQKSSRSRGGEDVHQLWPGSDPDDYHGVTTTIMGTQRPNPRSSSEENLNPRGWKVERSVRVSVRDDAV</sequence>
<comment type="subcellular location">
    <subcellularLocation>
        <location evidence="1">Membrane</location>
        <topology evidence="1">Multi-pass membrane protein</topology>
    </subcellularLocation>
</comment>
<evidence type="ECO:0000256" key="1">
    <source>
        <dbReference type="ARBA" id="ARBA00004141"/>
    </source>
</evidence>
<feature type="region of interest" description="Disordered" evidence="6">
    <location>
        <begin position="312"/>
        <end position="365"/>
    </location>
</feature>
<feature type="transmembrane region" description="Helical" evidence="7">
    <location>
        <begin position="140"/>
        <end position="162"/>
    </location>
</feature>
<dbReference type="PANTHER" id="PTHR33048">
    <property type="entry name" value="PTH11-LIKE INTEGRAL MEMBRANE PROTEIN (AFU_ORTHOLOGUE AFUA_5G11245)"/>
    <property type="match status" value="1"/>
</dbReference>
<dbReference type="InterPro" id="IPR049326">
    <property type="entry name" value="Rhodopsin_dom_fungi"/>
</dbReference>
<comment type="similarity">
    <text evidence="5">Belongs to the SAT4 family.</text>
</comment>
<evidence type="ECO:0000256" key="2">
    <source>
        <dbReference type="ARBA" id="ARBA00022692"/>
    </source>
</evidence>
<protein>
    <recommendedName>
        <fullName evidence="8">Rhodopsin domain-containing protein</fullName>
    </recommendedName>
</protein>
<accession>A0A9W9ENS9</accession>
<dbReference type="OrthoDB" id="3897607at2759"/>
<feature type="transmembrane region" description="Helical" evidence="7">
    <location>
        <begin position="191"/>
        <end position="213"/>
    </location>
</feature>